<comment type="caution">
    <text evidence="1">The sequence shown here is derived from an EMBL/GenBank/DDBJ whole genome shotgun (WGS) entry which is preliminary data.</text>
</comment>
<sequence>MTLVVVAQLAYLLIINGALQLTVTQTLVNKIRPEKFQVSWERAWSFYPFRVHAQGIAANGQTRSQQWEVHAESGSGSIALLPLVLKHVYLSDIEVENVDYRQRPRLKAERDYSKQIAYFPPITGRDIVPVDTQPLKKKRPWKIHLSNMQASGDHRFWIFNLQGAGSGSAMGDMYIETRRGNFWLNVDNVDLNLGPAYFNSNAEIFSGGTATGALGFAPLLLRENQGRRMLPYGYIDAQLDLDVDSFDFMKVFTAGLGDLDISGAGEVTGRIAIRDSHVRAGTQLTATAANLEVAIRDLGVAGQGTVLIHTPPDADTPMGLDIRYDTLTASRTGASNPFLRGNMLQLNYSGSNSIIPDPDLSFKDLWTDEEARQRRAGSTFKLVIDDATLIDMSTFNYYLPAETAFSFAGGTTRLDADIVFSAQDMDGTIQLDSTDLTIEVDEQAFQGDLDADINIAGGVPSELKADFSDSTLRLFNLRVDGDQSKFDGNYWSAALKFTSAQGSFPRTIDLAATAELTVSDTRPLVAFIENRNDPPKWVSNLITVKDLTGEAEIQLSEGRLTIPMAFVDSEKAEVAVKGEFYRGDRNGVVYARFKRIDALLKRVDGKRNVDLIKSREKFDAYQLPD</sequence>
<organism evidence="1 2">
    <name type="scientific">Candidatus Marimicrobium litorale</name>
    <dbReference type="NCBI Taxonomy" id="2518991"/>
    <lineage>
        <taxon>Bacteria</taxon>
        <taxon>Pseudomonadati</taxon>
        <taxon>Pseudomonadota</taxon>
        <taxon>Gammaproteobacteria</taxon>
        <taxon>Cellvibrionales</taxon>
        <taxon>Halieaceae</taxon>
        <taxon>Marimicrobium</taxon>
    </lineage>
</organism>
<evidence type="ECO:0000313" key="1">
    <source>
        <dbReference type="EMBL" id="MCX2978887.1"/>
    </source>
</evidence>
<protein>
    <recommendedName>
        <fullName evidence="3">AsmA-like C-terminal domain-containing protein</fullName>
    </recommendedName>
</protein>
<accession>A0ABT3TBM3</accession>
<keyword evidence="2" id="KW-1185">Reference proteome</keyword>
<dbReference type="Proteomes" id="UP001143304">
    <property type="component" value="Unassembled WGS sequence"/>
</dbReference>
<name>A0ABT3TBM3_9GAMM</name>
<evidence type="ECO:0000313" key="2">
    <source>
        <dbReference type="Proteomes" id="UP001143304"/>
    </source>
</evidence>
<gene>
    <name evidence="1" type="ORF">EYC82_16145</name>
</gene>
<proteinExistence type="predicted"/>
<reference evidence="1" key="1">
    <citation type="submission" date="2019-02" db="EMBL/GenBank/DDBJ databases">
        <authorList>
            <person name="Li S.-H."/>
        </authorList>
    </citation>
    <scope>NUCLEOTIDE SEQUENCE</scope>
    <source>
        <strain evidence="1">IMCC11814</strain>
    </source>
</reference>
<dbReference type="EMBL" id="SHNO01000001">
    <property type="protein sequence ID" value="MCX2978887.1"/>
    <property type="molecule type" value="Genomic_DNA"/>
</dbReference>
<evidence type="ECO:0008006" key="3">
    <source>
        <dbReference type="Google" id="ProtNLM"/>
    </source>
</evidence>